<dbReference type="Pfam" id="PF07238">
    <property type="entry name" value="PilZ"/>
    <property type="match status" value="1"/>
</dbReference>
<dbReference type="AlphaFoldDB" id="A0A5B8S556"/>
<keyword evidence="3" id="KW-1185">Reference proteome</keyword>
<dbReference type="Gene3D" id="2.40.10.220">
    <property type="entry name" value="predicted glycosyltransferase like domains"/>
    <property type="match status" value="1"/>
</dbReference>
<feature type="domain" description="PilZ" evidence="1">
    <location>
        <begin position="22"/>
        <end position="104"/>
    </location>
</feature>
<dbReference type="KEGG" id="ngf:FRF71_08770"/>
<evidence type="ECO:0000313" key="2">
    <source>
        <dbReference type="EMBL" id="QEA16218.1"/>
    </source>
</evidence>
<dbReference type="GO" id="GO:0035438">
    <property type="term" value="F:cyclic-di-GMP binding"/>
    <property type="evidence" value="ECO:0007669"/>
    <property type="project" value="InterPro"/>
</dbReference>
<reference evidence="2 3" key="1">
    <citation type="journal article" date="2013" name="J. Microbiol. Biotechnol.">
        <title>Novosphingobium ginsenosidimutans sp. nov., with the ability to convert ginsenoside.</title>
        <authorList>
            <person name="Kim J.K."/>
            <person name="He D."/>
            <person name="Liu Q.M."/>
            <person name="Park H.Y."/>
            <person name="Jung M.S."/>
            <person name="Yoon M.H."/>
            <person name="Kim S.C."/>
            <person name="Im W.T."/>
        </authorList>
    </citation>
    <scope>NUCLEOTIDE SEQUENCE [LARGE SCALE GENOMIC DNA]</scope>
    <source>
        <strain evidence="2 3">FW-6</strain>
    </source>
</reference>
<organism evidence="2 3">
    <name type="scientific">Novosphingobium ginsenosidimutans</name>
    <dbReference type="NCBI Taxonomy" id="1176536"/>
    <lineage>
        <taxon>Bacteria</taxon>
        <taxon>Pseudomonadati</taxon>
        <taxon>Pseudomonadota</taxon>
        <taxon>Alphaproteobacteria</taxon>
        <taxon>Sphingomonadales</taxon>
        <taxon>Sphingomonadaceae</taxon>
        <taxon>Novosphingobium</taxon>
    </lineage>
</organism>
<proteinExistence type="predicted"/>
<dbReference type="InterPro" id="IPR009875">
    <property type="entry name" value="PilZ_domain"/>
</dbReference>
<gene>
    <name evidence="2" type="ORF">FRF71_08770</name>
</gene>
<protein>
    <submittedName>
        <fullName evidence="2">PilZ domain-containing protein</fullName>
    </submittedName>
</protein>
<dbReference type="RefSeq" id="WP_147090299.1">
    <property type="nucleotide sequence ID" value="NZ_BAABJD010000006.1"/>
</dbReference>
<dbReference type="EMBL" id="CP042345">
    <property type="protein sequence ID" value="QEA16218.1"/>
    <property type="molecule type" value="Genomic_DNA"/>
</dbReference>
<dbReference type="SUPFAM" id="SSF141371">
    <property type="entry name" value="PilZ domain-like"/>
    <property type="match status" value="1"/>
</dbReference>
<name>A0A5B8S556_9SPHN</name>
<evidence type="ECO:0000313" key="3">
    <source>
        <dbReference type="Proteomes" id="UP000321172"/>
    </source>
</evidence>
<dbReference type="Proteomes" id="UP000321172">
    <property type="component" value="Chromosome"/>
</dbReference>
<sequence>MPSADDALMGRPRIIVDRTDLRRPLKAEARIRNVESGQFGGRLIDISEHGCKIELFDIEASVGQKITIKLENLEVWIGFVMWVRGSSIGVSFERPMHSAVVDHLSRSHPSFELR</sequence>
<evidence type="ECO:0000259" key="1">
    <source>
        <dbReference type="Pfam" id="PF07238"/>
    </source>
</evidence>
<dbReference type="OrthoDB" id="9795572at2"/>
<accession>A0A5B8S556</accession>